<dbReference type="InterPro" id="IPR018201">
    <property type="entry name" value="Ketoacyl_synth_AS"/>
</dbReference>
<keyword evidence="1" id="KW-0596">Phosphopantetheine</keyword>
<organism evidence="7 8">
    <name type="scientific">Streptomyces nanshensis</name>
    <dbReference type="NCBI Taxonomy" id="518642"/>
    <lineage>
        <taxon>Bacteria</taxon>
        <taxon>Bacillati</taxon>
        <taxon>Actinomycetota</taxon>
        <taxon>Actinomycetes</taxon>
        <taxon>Kitasatosporales</taxon>
        <taxon>Streptomycetaceae</taxon>
        <taxon>Streptomyces</taxon>
    </lineage>
</organism>
<proteinExistence type="predicted"/>
<dbReference type="EMBL" id="LJGW01000244">
    <property type="protein sequence ID" value="OEV11174.1"/>
    <property type="molecule type" value="Genomic_DNA"/>
</dbReference>
<evidence type="ECO:0000256" key="1">
    <source>
        <dbReference type="ARBA" id="ARBA00022450"/>
    </source>
</evidence>
<evidence type="ECO:0000256" key="4">
    <source>
        <dbReference type="SAM" id="MobiDB-lite"/>
    </source>
</evidence>
<reference evidence="7 8" key="1">
    <citation type="journal article" date="2016" name="Front. Microbiol.">
        <title>Comparative Genomics Analysis of Streptomyces Species Reveals Their Adaptation to the Marine Environment and Their Diversity at the Genomic Level.</title>
        <authorList>
            <person name="Tian X."/>
            <person name="Zhang Z."/>
            <person name="Yang T."/>
            <person name="Chen M."/>
            <person name="Li J."/>
            <person name="Chen F."/>
            <person name="Yang J."/>
            <person name="Li W."/>
            <person name="Zhang B."/>
            <person name="Zhang Z."/>
            <person name="Wu J."/>
            <person name="Zhang C."/>
            <person name="Long L."/>
            <person name="Xiao J."/>
        </authorList>
    </citation>
    <scope>NUCLEOTIDE SEQUENCE [LARGE SCALE GENOMIC DNA]</scope>
    <source>
        <strain evidence="7 8">SCSIO 10429</strain>
    </source>
</reference>
<feature type="compositionally biased region" description="Low complexity" evidence="4">
    <location>
        <begin position="151"/>
        <end position="181"/>
    </location>
</feature>
<dbReference type="CDD" id="cd00833">
    <property type="entry name" value="PKS"/>
    <property type="match status" value="1"/>
</dbReference>
<feature type="domain" description="Ketosynthase family 3 (KS3)" evidence="6">
    <location>
        <begin position="235"/>
        <end position="455"/>
    </location>
</feature>
<accession>A0A1E7L4S2</accession>
<evidence type="ECO:0000256" key="2">
    <source>
        <dbReference type="ARBA" id="ARBA00022553"/>
    </source>
</evidence>
<comment type="caution">
    <text evidence="7">The sequence shown here is derived from an EMBL/GenBank/DDBJ whole genome shotgun (WGS) entry which is preliminary data.</text>
</comment>
<evidence type="ECO:0000259" key="6">
    <source>
        <dbReference type="PROSITE" id="PS52004"/>
    </source>
</evidence>
<dbReference type="PROSITE" id="PS50075">
    <property type="entry name" value="CARRIER"/>
    <property type="match status" value="1"/>
</dbReference>
<dbReference type="GO" id="GO:0005737">
    <property type="term" value="C:cytoplasm"/>
    <property type="evidence" value="ECO:0007669"/>
    <property type="project" value="TreeGrafter"/>
</dbReference>
<gene>
    <name evidence="7" type="ORF">AN218_14155</name>
</gene>
<sequence length="455" mass="47956">MTTHATSLTELHEQIRTGRIGQDEALRLIRAWQQGRQTGSEGEPAQRQATGDDAAARGEALRERVCDIVTHAVSELLKVGPDDLDADVELSEYGLDSIVMSQLVNAVNDELGLELAPTVLFEHPNLRAFSAHLADTYADSLSVRLLGTPGTGPAPAPSTASSTATSAEPAAVAAPSTSPPEARTESPAPPPPATGGRFFPAAAPSAPSAETEPAPAPAPAPAPEQASPAQAFAAEEPVAVVGMSGRFPMADDLAEFWENLREGRDCIREVPSDRWDWREYYGDPVEEPGRTDVKWGGFIDGVADFDPLFFGIAPKEALHMDPQQRLLMLYVWKALEDAGHSADSLAGSDLAMFVGTNDTGYGTLAERCGKRDSVSPTGGVPSLGPNRMSFFLDVHGPSEPVETACSSSLVAMHRGVTAIARAECETAVVGGINTIVVPDGHVSFSRAGMLSVDGR</sequence>
<dbReference type="GO" id="GO:0017000">
    <property type="term" value="P:antibiotic biosynthetic process"/>
    <property type="evidence" value="ECO:0007669"/>
    <property type="project" value="UniProtKB-ARBA"/>
</dbReference>
<feature type="non-terminal residue" evidence="7">
    <location>
        <position position="455"/>
    </location>
</feature>
<feature type="domain" description="Carrier" evidence="5">
    <location>
        <begin position="59"/>
        <end position="137"/>
    </location>
</feature>
<dbReference type="GO" id="GO:0004315">
    <property type="term" value="F:3-oxoacyl-[acyl-carrier-protein] synthase activity"/>
    <property type="evidence" value="ECO:0007669"/>
    <property type="project" value="InterPro"/>
</dbReference>
<feature type="region of interest" description="Disordered" evidence="4">
    <location>
        <begin position="148"/>
        <end position="230"/>
    </location>
</feature>
<dbReference type="RefSeq" id="WP_216311767.1">
    <property type="nucleotide sequence ID" value="NZ_LJGW01000244.1"/>
</dbReference>
<dbReference type="InterPro" id="IPR020841">
    <property type="entry name" value="PKS_Beta-ketoAc_synthase_dom"/>
</dbReference>
<keyword evidence="8" id="KW-1185">Reference proteome</keyword>
<dbReference type="AlphaFoldDB" id="A0A1E7L4S2"/>
<evidence type="ECO:0000313" key="7">
    <source>
        <dbReference type="EMBL" id="OEV11174.1"/>
    </source>
</evidence>
<feature type="compositionally biased region" description="Low complexity" evidence="4">
    <location>
        <begin position="198"/>
        <end position="213"/>
    </location>
</feature>
<dbReference type="SMART" id="SM01294">
    <property type="entry name" value="PKS_PP_betabranch"/>
    <property type="match status" value="1"/>
</dbReference>
<evidence type="ECO:0000256" key="3">
    <source>
        <dbReference type="ARBA" id="ARBA00022679"/>
    </source>
</evidence>
<dbReference type="GO" id="GO:0071770">
    <property type="term" value="P:DIM/DIP cell wall layer assembly"/>
    <property type="evidence" value="ECO:0007669"/>
    <property type="project" value="TreeGrafter"/>
</dbReference>
<dbReference type="InterPro" id="IPR014030">
    <property type="entry name" value="Ketoacyl_synth_N"/>
</dbReference>
<keyword evidence="2" id="KW-0597">Phosphoprotein</keyword>
<dbReference type="PANTHER" id="PTHR43775:SF37">
    <property type="entry name" value="SI:DKEY-61P9.11"/>
    <property type="match status" value="1"/>
</dbReference>
<dbReference type="GO" id="GO:0005886">
    <property type="term" value="C:plasma membrane"/>
    <property type="evidence" value="ECO:0007669"/>
    <property type="project" value="TreeGrafter"/>
</dbReference>
<dbReference type="InterPro" id="IPR020806">
    <property type="entry name" value="PKS_PP-bd"/>
</dbReference>
<dbReference type="SUPFAM" id="SSF47336">
    <property type="entry name" value="ACP-like"/>
    <property type="match status" value="1"/>
</dbReference>
<dbReference type="Pfam" id="PF00109">
    <property type="entry name" value="ketoacyl-synt"/>
    <property type="match status" value="1"/>
</dbReference>
<keyword evidence="3" id="KW-0808">Transferase</keyword>
<dbReference type="PANTHER" id="PTHR43775">
    <property type="entry name" value="FATTY ACID SYNTHASE"/>
    <property type="match status" value="1"/>
</dbReference>
<dbReference type="Pfam" id="PF00550">
    <property type="entry name" value="PP-binding"/>
    <property type="match status" value="1"/>
</dbReference>
<feature type="region of interest" description="Disordered" evidence="4">
    <location>
        <begin position="35"/>
        <end position="56"/>
    </location>
</feature>
<dbReference type="PROSITE" id="PS00606">
    <property type="entry name" value="KS3_1"/>
    <property type="match status" value="1"/>
</dbReference>
<dbReference type="InterPro" id="IPR009081">
    <property type="entry name" value="PP-bd_ACP"/>
</dbReference>
<dbReference type="Gene3D" id="1.10.1200.10">
    <property type="entry name" value="ACP-like"/>
    <property type="match status" value="1"/>
</dbReference>
<dbReference type="InterPro" id="IPR036736">
    <property type="entry name" value="ACP-like_sf"/>
</dbReference>
<dbReference type="GO" id="GO:0004312">
    <property type="term" value="F:fatty acid synthase activity"/>
    <property type="evidence" value="ECO:0007669"/>
    <property type="project" value="TreeGrafter"/>
</dbReference>
<name>A0A1E7L4S2_9ACTN</name>
<dbReference type="InterPro" id="IPR050091">
    <property type="entry name" value="PKS_NRPS_Biosynth_Enz"/>
</dbReference>
<dbReference type="GO" id="GO:0006633">
    <property type="term" value="P:fatty acid biosynthetic process"/>
    <property type="evidence" value="ECO:0007669"/>
    <property type="project" value="InterPro"/>
</dbReference>
<dbReference type="PROSITE" id="PS52004">
    <property type="entry name" value="KS3_2"/>
    <property type="match status" value="1"/>
</dbReference>
<dbReference type="GO" id="GO:0031177">
    <property type="term" value="F:phosphopantetheine binding"/>
    <property type="evidence" value="ECO:0007669"/>
    <property type="project" value="InterPro"/>
</dbReference>
<dbReference type="SMART" id="SM00823">
    <property type="entry name" value="PKS_PP"/>
    <property type="match status" value="1"/>
</dbReference>
<dbReference type="SUPFAM" id="SSF53901">
    <property type="entry name" value="Thiolase-like"/>
    <property type="match status" value="1"/>
</dbReference>
<evidence type="ECO:0000313" key="8">
    <source>
        <dbReference type="Proteomes" id="UP000176005"/>
    </source>
</evidence>
<evidence type="ECO:0000259" key="5">
    <source>
        <dbReference type="PROSITE" id="PS50075"/>
    </source>
</evidence>
<dbReference type="SMART" id="SM00825">
    <property type="entry name" value="PKS_KS"/>
    <property type="match status" value="1"/>
</dbReference>
<protein>
    <submittedName>
        <fullName evidence="7">Uncharacterized protein</fullName>
    </submittedName>
</protein>
<dbReference type="InterPro" id="IPR016039">
    <property type="entry name" value="Thiolase-like"/>
</dbReference>
<dbReference type="Proteomes" id="UP000176005">
    <property type="component" value="Unassembled WGS sequence"/>
</dbReference>
<dbReference type="Gene3D" id="3.40.47.10">
    <property type="match status" value="1"/>
</dbReference>